<sequence>MSSSVDVAVKIKVVDAGAEAAIQKHAKTAEQAANTLATSTEKAAQKAADATEKSASRQRSSYERLSQARENLGVRSERAIQREIQQTEASYNRLTRSGTMSWREQAAAASKMREKVTELTNEMGRLTNAQKAYAGLKFTGAAVAGVGAAAYTLRGPAERAMSYDRRLANMANTAFSERDENGRKIGKTELESAVNAARRFGGGTREQAAEALDTMIASGVVSDRDAMTMLPGIMKAATASVTDANAMATIAIRAKQSFKIDAADIPQILSAAMVAGQAGGFELRDMAKWLPQQMAMASNLGLSGKDGFAKLAAWNQASVITSGTRDEGGNNLRDLLNELNTPHFRKYMAEQYLANGQKLKRGEKEKRLNSVDEVFLDYQSRGVDKVDATIDMMQSIFAKNAKYQELQAKLRSIDKNDKEGQRQIIEAMAAQVQGTAVGKVFHNQQSLMAFLGVMNNQAYTNDVLDKVRGQYGLPEARSEIATSFKGISDTSDFKVEQAKEDAAVAQKSAMDNLTPAIGKVADAFADLAQQHPLLVGTTALATTALGALAGAAGLASIAMGGRGAAGGAIGRAAAWATGSAIGRGVMTAGKVGGIAGIGALAGDYALGKAFGDDSAITRYGSGALNGAAIGATIGSVVPVLGTGIGAAGGAALGLAWEGIKDLLKPAEQKPVDVNARMTVGLAPGLVLQSQSVQATGGNVQMNTGNVWNGAP</sequence>
<dbReference type="KEGG" id="papi:SG18_21040"/>
<evidence type="ECO:0000259" key="3">
    <source>
        <dbReference type="Pfam" id="PF10145"/>
    </source>
</evidence>
<dbReference type="OrthoDB" id="8019720at2"/>
<keyword evidence="1" id="KW-0175">Coiled coil</keyword>
<evidence type="ECO:0000313" key="5">
    <source>
        <dbReference type="Proteomes" id="UP000364291"/>
    </source>
</evidence>
<protein>
    <submittedName>
        <fullName evidence="4">Phage tail length tape measure protein</fullName>
    </submittedName>
</protein>
<accession>A0A5E5P614</accession>
<proteinExistence type="predicted"/>
<organism evidence="4 5">
    <name type="scientific">Pandoraea apista</name>
    <dbReference type="NCBI Taxonomy" id="93218"/>
    <lineage>
        <taxon>Bacteria</taxon>
        <taxon>Pseudomonadati</taxon>
        <taxon>Pseudomonadota</taxon>
        <taxon>Betaproteobacteria</taxon>
        <taxon>Burkholderiales</taxon>
        <taxon>Burkholderiaceae</taxon>
        <taxon>Pandoraea</taxon>
    </lineage>
</organism>
<dbReference type="AlphaFoldDB" id="A0A5E5P614"/>
<dbReference type="Pfam" id="PF10145">
    <property type="entry name" value="PhageMin_Tail"/>
    <property type="match status" value="1"/>
</dbReference>
<evidence type="ECO:0000313" key="4">
    <source>
        <dbReference type="EMBL" id="VVG72098.1"/>
    </source>
</evidence>
<feature type="coiled-coil region" evidence="1">
    <location>
        <begin position="77"/>
        <end position="129"/>
    </location>
</feature>
<dbReference type="InterPro" id="IPR010090">
    <property type="entry name" value="Phage_tape_meas"/>
</dbReference>
<evidence type="ECO:0000256" key="2">
    <source>
        <dbReference type="SAM" id="MobiDB-lite"/>
    </source>
</evidence>
<dbReference type="Proteomes" id="UP000364291">
    <property type="component" value="Unassembled WGS sequence"/>
</dbReference>
<evidence type="ECO:0000256" key="1">
    <source>
        <dbReference type="SAM" id="Coils"/>
    </source>
</evidence>
<name>A0A5E5P614_9BURK</name>
<feature type="domain" description="Phage tail tape measure protein" evidence="3">
    <location>
        <begin position="196"/>
        <end position="393"/>
    </location>
</feature>
<dbReference type="RefSeq" id="WP_042116103.1">
    <property type="nucleotide sequence ID" value="NZ_CABPSX010000006.1"/>
</dbReference>
<gene>
    <name evidence="4" type="ORF">PAP18089_03091</name>
</gene>
<dbReference type="EMBL" id="CABPSX010000006">
    <property type="protein sequence ID" value="VVG72098.1"/>
    <property type="molecule type" value="Genomic_DNA"/>
</dbReference>
<feature type="region of interest" description="Disordered" evidence="2">
    <location>
        <begin position="34"/>
        <end position="74"/>
    </location>
</feature>
<reference evidence="4 5" key="1">
    <citation type="submission" date="2019-08" db="EMBL/GenBank/DDBJ databases">
        <authorList>
            <person name="Peeters C."/>
        </authorList>
    </citation>
    <scope>NUCLEOTIDE SEQUENCE [LARGE SCALE GENOMIC DNA]</scope>
    <source>
        <strain evidence="4 5">LMG 18089</strain>
    </source>
</reference>